<dbReference type="InterPro" id="IPR036291">
    <property type="entry name" value="NAD(P)-bd_dom_sf"/>
</dbReference>
<dbReference type="SUPFAM" id="SSF51735">
    <property type="entry name" value="NAD(P)-binding Rossmann-fold domains"/>
    <property type="match status" value="1"/>
</dbReference>
<dbReference type="PANTHER" id="PTHR10491:SF4">
    <property type="entry name" value="METHIONINE ADENOSYLTRANSFERASE 2 SUBUNIT BETA"/>
    <property type="match status" value="1"/>
</dbReference>
<dbReference type="EMBL" id="CADCVX010000497">
    <property type="protein sequence ID" value="CAA9529375.1"/>
    <property type="molecule type" value="Genomic_DNA"/>
</dbReference>
<accession>A0A6J4TSM4</accession>
<dbReference type="NCBIfam" id="TIGR01214">
    <property type="entry name" value="rmlD"/>
    <property type="match status" value="1"/>
</dbReference>
<evidence type="ECO:0000256" key="6">
    <source>
        <dbReference type="RuleBase" id="RU364082"/>
    </source>
</evidence>
<dbReference type="EC" id="1.1.1.133" evidence="3 6"/>
<evidence type="ECO:0000256" key="2">
    <source>
        <dbReference type="ARBA" id="ARBA00010944"/>
    </source>
</evidence>
<keyword evidence="6 8" id="KW-0560">Oxidoreductase</keyword>
<organism evidence="8">
    <name type="scientific">uncultured Sphingomonadaceae bacterium</name>
    <dbReference type="NCBI Taxonomy" id="169976"/>
    <lineage>
        <taxon>Bacteria</taxon>
        <taxon>Pseudomonadati</taxon>
        <taxon>Pseudomonadota</taxon>
        <taxon>Alphaproteobacteria</taxon>
        <taxon>Sphingomonadales</taxon>
        <taxon>Sphingomonadaceae</taxon>
        <taxon>environmental samples</taxon>
    </lineage>
</organism>
<evidence type="ECO:0000256" key="5">
    <source>
        <dbReference type="ARBA" id="ARBA00048200"/>
    </source>
</evidence>
<evidence type="ECO:0000256" key="1">
    <source>
        <dbReference type="ARBA" id="ARBA00004781"/>
    </source>
</evidence>
<gene>
    <name evidence="8" type="ORF">AVDCRST_MAG91-2832</name>
</gene>
<dbReference type="UniPathway" id="UPA00124"/>
<protein>
    <recommendedName>
        <fullName evidence="4 6">dTDP-4-dehydrorhamnose reductase</fullName>
        <ecNumber evidence="3 6">1.1.1.133</ecNumber>
    </recommendedName>
</protein>
<comment type="pathway">
    <text evidence="1 6">Carbohydrate biosynthesis; dTDP-L-rhamnose biosynthesis.</text>
</comment>
<dbReference type="Pfam" id="PF04321">
    <property type="entry name" value="RmlD_sub_bind"/>
    <property type="match status" value="1"/>
</dbReference>
<evidence type="ECO:0000259" key="7">
    <source>
        <dbReference type="Pfam" id="PF04321"/>
    </source>
</evidence>
<dbReference type="Gene3D" id="3.40.50.720">
    <property type="entry name" value="NAD(P)-binding Rossmann-like Domain"/>
    <property type="match status" value="1"/>
</dbReference>
<dbReference type="Gene3D" id="3.90.25.10">
    <property type="entry name" value="UDP-galactose 4-epimerase, domain 1"/>
    <property type="match status" value="1"/>
</dbReference>
<dbReference type="CDD" id="cd05254">
    <property type="entry name" value="dTDP_HR_like_SDR_e"/>
    <property type="match status" value="1"/>
</dbReference>
<sequence length="290" mass="31163">MTRIVVTGREGQLVRSLLERGVGRPIVALGRPDLDLEVEGSARAAILAARPDVVINAAAYTNVDGAEDEPDRAMRINGVAAGEVAAAAYEIGAPVVHISTDYVFDGTSTRPYFEDDPTNPLGAYGRSKLLGESLVREANPRHAIVRTAWVYSPFGRNFLKTMMKLAESRDKLSVVGDQHGNPTSALDLADGLLALIDAGVPQGETYHLAGTGSASWADFARHIFAHCALRDLPGAEVTPIATADYPTKAARPSNSRLDCTRFKAAFAYFMPAWQSSVADVIDRIVARERT</sequence>
<comment type="catalytic activity">
    <reaction evidence="5 6">
        <text>dTDP-beta-L-rhamnose + NADP(+) = dTDP-4-dehydro-beta-L-rhamnose + NADPH + H(+)</text>
        <dbReference type="Rhea" id="RHEA:21796"/>
        <dbReference type="ChEBI" id="CHEBI:15378"/>
        <dbReference type="ChEBI" id="CHEBI:57510"/>
        <dbReference type="ChEBI" id="CHEBI:57783"/>
        <dbReference type="ChEBI" id="CHEBI:58349"/>
        <dbReference type="ChEBI" id="CHEBI:62830"/>
        <dbReference type="EC" id="1.1.1.133"/>
    </reaction>
</comment>
<evidence type="ECO:0000313" key="8">
    <source>
        <dbReference type="EMBL" id="CAA9529375.1"/>
    </source>
</evidence>
<dbReference type="PANTHER" id="PTHR10491">
    <property type="entry name" value="DTDP-4-DEHYDRORHAMNOSE REDUCTASE"/>
    <property type="match status" value="1"/>
</dbReference>
<comment type="similarity">
    <text evidence="2 6">Belongs to the dTDP-4-dehydrorhamnose reductase family.</text>
</comment>
<comment type="function">
    <text evidence="6">Catalyzes the reduction of dTDP-6-deoxy-L-lyxo-4-hexulose to yield dTDP-L-rhamnose.</text>
</comment>
<name>A0A6J4TSM4_9SPHN</name>
<reference evidence="8" key="1">
    <citation type="submission" date="2020-02" db="EMBL/GenBank/DDBJ databases">
        <authorList>
            <person name="Meier V. D."/>
        </authorList>
    </citation>
    <scope>NUCLEOTIDE SEQUENCE</scope>
    <source>
        <strain evidence="8">AVDCRST_MAG91</strain>
    </source>
</reference>
<proteinExistence type="inferred from homology"/>
<dbReference type="InterPro" id="IPR005913">
    <property type="entry name" value="dTDP_dehydrorham_reduct"/>
</dbReference>
<dbReference type="InterPro" id="IPR029903">
    <property type="entry name" value="RmlD-like-bd"/>
</dbReference>
<keyword evidence="6" id="KW-0521">NADP</keyword>
<dbReference type="AlphaFoldDB" id="A0A6J4TSM4"/>
<evidence type="ECO:0000256" key="3">
    <source>
        <dbReference type="ARBA" id="ARBA00012929"/>
    </source>
</evidence>
<dbReference type="GO" id="GO:0019305">
    <property type="term" value="P:dTDP-rhamnose biosynthetic process"/>
    <property type="evidence" value="ECO:0007669"/>
    <property type="project" value="UniProtKB-UniPathway"/>
</dbReference>
<evidence type="ECO:0000256" key="4">
    <source>
        <dbReference type="ARBA" id="ARBA00017099"/>
    </source>
</evidence>
<feature type="domain" description="RmlD-like substrate binding" evidence="7">
    <location>
        <begin position="3"/>
        <end position="284"/>
    </location>
</feature>
<comment type="cofactor">
    <cofactor evidence="6">
        <name>Mg(2+)</name>
        <dbReference type="ChEBI" id="CHEBI:18420"/>
    </cofactor>
    <text evidence="6">Binds 1 Mg(2+) ion per monomer.</text>
</comment>
<dbReference type="GO" id="GO:0008831">
    <property type="term" value="F:dTDP-4-dehydrorhamnose reductase activity"/>
    <property type="evidence" value="ECO:0007669"/>
    <property type="project" value="UniProtKB-EC"/>
</dbReference>